<dbReference type="PANTHER" id="PTHR20855:SF52">
    <property type="entry name" value="ADIPONECTIN RECEPTOR PROTEIN"/>
    <property type="match status" value="1"/>
</dbReference>
<dbReference type="GO" id="GO:0005886">
    <property type="term" value="C:plasma membrane"/>
    <property type="evidence" value="ECO:0007669"/>
    <property type="project" value="TreeGrafter"/>
</dbReference>
<protein>
    <submittedName>
        <fullName evidence="9">Uncharacterized protein</fullName>
    </submittedName>
</protein>
<evidence type="ECO:0000256" key="1">
    <source>
        <dbReference type="ARBA" id="ARBA00004141"/>
    </source>
</evidence>
<dbReference type="EMBL" id="OV121132">
    <property type="protein sequence ID" value="CAH0546159.1"/>
    <property type="molecule type" value="Genomic_DNA"/>
</dbReference>
<dbReference type="GO" id="GO:0033211">
    <property type="term" value="P:adiponectin-activated signaling pathway"/>
    <property type="evidence" value="ECO:0007669"/>
    <property type="project" value="TreeGrafter"/>
</dbReference>
<dbReference type="Pfam" id="PF03006">
    <property type="entry name" value="HlyIII"/>
    <property type="match status" value="1"/>
</dbReference>
<dbReference type="InterPro" id="IPR004254">
    <property type="entry name" value="AdipoR/HlyIII-related"/>
</dbReference>
<feature type="transmembrane region" description="Helical" evidence="8">
    <location>
        <begin position="234"/>
        <end position="253"/>
    </location>
</feature>
<keyword evidence="6" id="KW-0862">Zinc</keyword>
<comment type="subcellular location">
    <subcellularLocation>
        <location evidence="1">Membrane</location>
        <topology evidence="1">Multi-pass membrane protein</topology>
    </subcellularLocation>
</comment>
<evidence type="ECO:0000256" key="3">
    <source>
        <dbReference type="ARBA" id="ARBA00022692"/>
    </source>
</evidence>
<evidence type="ECO:0000256" key="8">
    <source>
        <dbReference type="SAM" id="Phobius"/>
    </source>
</evidence>
<feature type="binding site" evidence="6">
    <location>
        <position position="307"/>
    </location>
    <ligand>
        <name>Zn(2+)</name>
        <dbReference type="ChEBI" id="CHEBI:29105"/>
    </ligand>
</feature>
<dbReference type="PANTHER" id="PTHR20855">
    <property type="entry name" value="ADIPOR/PROGESTIN RECEPTOR-RELATED"/>
    <property type="match status" value="1"/>
</dbReference>
<feature type="transmembrane region" description="Helical" evidence="8">
    <location>
        <begin position="105"/>
        <end position="124"/>
    </location>
</feature>
<keyword evidence="3 8" id="KW-0812">Transmembrane</keyword>
<sequence>MTLLAKENDQGSLLRKRENKLEEANKEITEINEKTEDNCDNQLENEDINKNKQLVNRKWSLCSFTELPSWLQDNEYITFGHRPPIPCVKTCFQSIFRIHAETGNIWTHLVGCILFIGITVYFTYSQYVKIPDSKETWVFLAFFAGAILYLGFSTIFHTLYCHSQNVSKLFSKLDYCGISLLIMGSFVPWVYFGFYCHFVPKVLYLVMVCTLGISTMCVSLIDKFSTPTWRPFRAGVFMTFGLSAVFPALHYGFQEGWFNHISQKNLGWLVLMGVLYIAGALLYALRVPERWYPGKFDFWFHSHQIFHVFVVAAALVHFHGVTELATHRLSLGACDPPGLIKM</sequence>
<evidence type="ECO:0000313" key="9">
    <source>
        <dbReference type="EMBL" id="CAH0546159.1"/>
    </source>
</evidence>
<name>A0A9P0AR27_BRAAE</name>
<feature type="transmembrane region" description="Helical" evidence="8">
    <location>
        <begin position="265"/>
        <end position="285"/>
    </location>
</feature>
<dbReference type="AlphaFoldDB" id="A0A9P0AR27"/>
<reference evidence="9" key="1">
    <citation type="submission" date="2021-12" db="EMBL/GenBank/DDBJ databases">
        <authorList>
            <person name="King R."/>
        </authorList>
    </citation>
    <scope>NUCLEOTIDE SEQUENCE</scope>
</reference>
<proteinExistence type="inferred from homology"/>
<dbReference type="OrthoDB" id="5585746at2759"/>
<feature type="transmembrane region" description="Helical" evidence="8">
    <location>
        <begin position="305"/>
        <end position="322"/>
    </location>
</feature>
<evidence type="ECO:0000256" key="6">
    <source>
        <dbReference type="PIRSR" id="PIRSR604254-1"/>
    </source>
</evidence>
<feature type="binding site" evidence="6">
    <location>
        <position position="157"/>
    </location>
    <ligand>
        <name>Zn(2+)</name>
        <dbReference type="ChEBI" id="CHEBI:29105"/>
    </ligand>
</feature>
<keyword evidence="10" id="KW-1185">Reference proteome</keyword>
<keyword evidence="5 8" id="KW-0472">Membrane</keyword>
<feature type="transmembrane region" description="Helical" evidence="8">
    <location>
        <begin position="173"/>
        <end position="191"/>
    </location>
</feature>
<accession>A0A9P0AR27</accession>
<evidence type="ECO:0000256" key="5">
    <source>
        <dbReference type="ARBA" id="ARBA00023136"/>
    </source>
</evidence>
<comment type="similarity">
    <text evidence="2">Belongs to the ADIPOR family.</text>
</comment>
<feature type="transmembrane region" description="Helical" evidence="8">
    <location>
        <begin position="136"/>
        <end position="161"/>
    </location>
</feature>
<evidence type="ECO:0000256" key="7">
    <source>
        <dbReference type="SAM" id="Coils"/>
    </source>
</evidence>
<feature type="transmembrane region" description="Helical" evidence="8">
    <location>
        <begin position="203"/>
        <end position="222"/>
    </location>
</feature>
<organism evidence="9 10">
    <name type="scientific">Brassicogethes aeneus</name>
    <name type="common">Rape pollen beetle</name>
    <name type="synonym">Meligethes aeneus</name>
    <dbReference type="NCBI Taxonomy" id="1431903"/>
    <lineage>
        <taxon>Eukaryota</taxon>
        <taxon>Metazoa</taxon>
        <taxon>Ecdysozoa</taxon>
        <taxon>Arthropoda</taxon>
        <taxon>Hexapoda</taxon>
        <taxon>Insecta</taxon>
        <taxon>Pterygota</taxon>
        <taxon>Neoptera</taxon>
        <taxon>Endopterygota</taxon>
        <taxon>Coleoptera</taxon>
        <taxon>Polyphaga</taxon>
        <taxon>Cucujiformia</taxon>
        <taxon>Nitidulidae</taxon>
        <taxon>Meligethinae</taxon>
        <taxon>Brassicogethes</taxon>
    </lineage>
</organism>
<dbReference type="Proteomes" id="UP001154078">
    <property type="component" value="Chromosome 1"/>
</dbReference>
<keyword evidence="7" id="KW-0175">Coiled coil</keyword>
<evidence type="ECO:0000313" key="10">
    <source>
        <dbReference type="Proteomes" id="UP001154078"/>
    </source>
</evidence>
<dbReference type="GO" id="GO:0038023">
    <property type="term" value="F:signaling receptor activity"/>
    <property type="evidence" value="ECO:0007669"/>
    <property type="project" value="TreeGrafter"/>
</dbReference>
<evidence type="ECO:0000256" key="4">
    <source>
        <dbReference type="ARBA" id="ARBA00022989"/>
    </source>
</evidence>
<keyword evidence="4 8" id="KW-1133">Transmembrane helix</keyword>
<keyword evidence="6" id="KW-0479">Metal-binding</keyword>
<evidence type="ECO:0000256" key="2">
    <source>
        <dbReference type="ARBA" id="ARBA00007018"/>
    </source>
</evidence>
<gene>
    <name evidence="9" type="ORF">MELIAE_LOCUS390</name>
</gene>
<feature type="coiled-coil region" evidence="7">
    <location>
        <begin position="14"/>
        <end position="45"/>
    </location>
</feature>
<dbReference type="GO" id="GO:0046872">
    <property type="term" value="F:metal ion binding"/>
    <property type="evidence" value="ECO:0007669"/>
    <property type="project" value="UniProtKB-KW"/>
</dbReference>
<feature type="binding site" evidence="6">
    <location>
        <position position="303"/>
    </location>
    <ligand>
        <name>Zn(2+)</name>
        <dbReference type="ChEBI" id="CHEBI:29105"/>
    </ligand>
</feature>